<feature type="non-terminal residue" evidence="2">
    <location>
        <position position="1"/>
    </location>
</feature>
<dbReference type="GO" id="GO:0006979">
    <property type="term" value="P:response to oxidative stress"/>
    <property type="evidence" value="ECO:0007669"/>
    <property type="project" value="TreeGrafter"/>
</dbReference>
<dbReference type="GO" id="GO:0005634">
    <property type="term" value="C:nucleus"/>
    <property type="evidence" value="ECO:0007669"/>
    <property type="project" value="TreeGrafter"/>
</dbReference>
<dbReference type="SUPFAM" id="SSF52317">
    <property type="entry name" value="Class I glutamine amidotransferase-like"/>
    <property type="match status" value="1"/>
</dbReference>
<dbReference type="EMBL" id="GEBQ01011077">
    <property type="protein sequence ID" value="JAT28900.1"/>
    <property type="molecule type" value="Transcribed_RNA"/>
</dbReference>
<gene>
    <name evidence="2" type="ORF">g.4271</name>
</gene>
<dbReference type="InterPro" id="IPR002818">
    <property type="entry name" value="DJ-1/PfpI"/>
</dbReference>
<organism evidence="2">
    <name type="scientific">Graphocephala atropunctata</name>
    <dbReference type="NCBI Taxonomy" id="36148"/>
    <lineage>
        <taxon>Eukaryota</taxon>
        <taxon>Metazoa</taxon>
        <taxon>Ecdysozoa</taxon>
        <taxon>Arthropoda</taxon>
        <taxon>Hexapoda</taxon>
        <taxon>Insecta</taxon>
        <taxon>Pterygota</taxon>
        <taxon>Neoptera</taxon>
        <taxon>Paraneoptera</taxon>
        <taxon>Hemiptera</taxon>
        <taxon>Auchenorrhyncha</taxon>
        <taxon>Membracoidea</taxon>
        <taxon>Cicadellidae</taxon>
        <taxon>Cicadellinae</taxon>
        <taxon>Cicadellini</taxon>
        <taxon>Graphocephala</taxon>
    </lineage>
</organism>
<dbReference type="Gene3D" id="3.40.50.880">
    <property type="match status" value="1"/>
</dbReference>
<reference evidence="2" key="1">
    <citation type="submission" date="2015-11" db="EMBL/GenBank/DDBJ databases">
        <title>De novo transcriptome assembly of four potential Pierce s Disease insect vectors from Arizona vineyards.</title>
        <authorList>
            <person name="Tassone E.E."/>
        </authorList>
    </citation>
    <scope>NUCLEOTIDE SEQUENCE</scope>
</reference>
<accession>A0A1B6LZ51</accession>
<dbReference type="Pfam" id="PF01965">
    <property type="entry name" value="DJ-1_PfpI"/>
    <property type="match status" value="1"/>
</dbReference>
<dbReference type="InterPro" id="IPR029062">
    <property type="entry name" value="Class_I_gatase-like"/>
</dbReference>
<protein>
    <recommendedName>
        <fullName evidence="1">DJ-1/PfpI domain-containing protein</fullName>
    </recommendedName>
</protein>
<dbReference type="PANTHER" id="PTHR48094">
    <property type="entry name" value="PROTEIN/NUCLEIC ACID DEGLYCASE DJ-1-RELATED"/>
    <property type="match status" value="1"/>
</dbReference>
<dbReference type="InterPro" id="IPR050325">
    <property type="entry name" value="Prot/Nucl_acid_deglycase"/>
</dbReference>
<evidence type="ECO:0000259" key="1">
    <source>
        <dbReference type="Pfam" id="PF01965"/>
    </source>
</evidence>
<dbReference type="AlphaFoldDB" id="A0A1B6LZ51"/>
<evidence type="ECO:0000313" key="2">
    <source>
        <dbReference type="EMBL" id="JAT28900.1"/>
    </source>
</evidence>
<dbReference type="GO" id="GO:0005739">
    <property type="term" value="C:mitochondrion"/>
    <property type="evidence" value="ECO:0007669"/>
    <property type="project" value="TreeGrafter"/>
</dbReference>
<dbReference type="GO" id="GO:1903189">
    <property type="term" value="P:glyoxal metabolic process"/>
    <property type="evidence" value="ECO:0007669"/>
    <property type="project" value="TreeGrafter"/>
</dbReference>
<sequence>AATLPLISKLFCRSQLHFKVDSSLRGSIVLTRFGLIDNIVGSGFINNEKYFSTMKSALVLIVDGSEEMEFTISADVLRRAGVAVTVAGVEGSNPVKCSRDVVIVPDTSLAEAVKKGPY</sequence>
<name>A0A1B6LZ51_9HEMI</name>
<proteinExistence type="predicted"/>
<feature type="domain" description="DJ-1/PfpI" evidence="1">
    <location>
        <begin position="55"/>
        <end position="112"/>
    </location>
</feature>
<feature type="non-terminal residue" evidence="2">
    <location>
        <position position="118"/>
    </location>
</feature>
<dbReference type="PANTHER" id="PTHR48094:SF12">
    <property type="entry name" value="PARKINSON DISEASE PROTEIN 7 HOMOLOG"/>
    <property type="match status" value="1"/>
</dbReference>